<dbReference type="Gene3D" id="3.40.50.1220">
    <property type="entry name" value="TPP-binding domain"/>
    <property type="match status" value="1"/>
</dbReference>
<feature type="binding site" evidence="4">
    <location>
        <position position="171"/>
    </location>
    <ligand>
        <name>Zn(2+)</name>
        <dbReference type="ChEBI" id="CHEBI:29105"/>
    </ligand>
</feature>
<dbReference type="GO" id="GO:0070403">
    <property type="term" value="F:NAD+ binding"/>
    <property type="evidence" value="ECO:0007669"/>
    <property type="project" value="InterPro"/>
</dbReference>
<evidence type="ECO:0000256" key="3">
    <source>
        <dbReference type="ARBA" id="ARBA00023027"/>
    </source>
</evidence>
<dbReference type="GO" id="GO:0005634">
    <property type="term" value="C:nucleus"/>
    <property type="evidence" value="ECO:0007669"/>
    <property type="project" value="TreeGrafter"/>
</dbReference>
<dbReference type="PANTHER" id="PTHR11085:SF8">
    <property type="entry name" value="NAD-DEPENDENT HISTONE DEACETYLASE HST3"/>
    <property type="match status" value="1"/>
</dbReference>
<keyword evidence="4" id="KW-0479">Metal-binding</keyword>
<evidence type="ECO:0000256" key="1">
    <source>
        <dbReference type="ARBA" id="ARBA00006924"/>
    </source>
</evidence>
<feature type="domain" description="Deacetylase sirtuin-type" evidence="6">
    <location>
        <begin position="1"/>
        <end position="291"/>
    </location>
</feature>
<dbReference type="InterPro" id="IPR050134">
    <property type="entry name" value="NAD-dep_sirtuin_deacylases"/>
</dbReference>
<comment type="similarity">
    <text evidence="1">Belongs to the sirtuin family. Class I subfamily.</text>
</comment>
<feature type="binding site" evidence="4">
    <location>
        <position position="146"/>
    </location>
    <ligand>
        <name>Zn(2+)</name>
        <dbReference type="ChEBI" id="CHEBI:29105"/>
    </ligand>
</feature>
<dbReference type="Proteomes" id="UP001303473">
    <property type="component" value="Unassembled WGS sequence"/>
</dbReference>
<evidence type="ECO:0000259" key="6">
    <source>
        <dbReference type="PROSITE" id="PS50305"/>
    </source>
</evidence>
<dbReference type="GO" id="GO:0017136">
    <property type="term" value="F:histone deacetylase activity, NAD-dependent"/>
    <property type="evidence" value="ECO:0007669"/>
    <property type="project" value="TreeGrafter"/>
</dbReference>
<feature type="region of interest" description="Disordered" evidence="5">
    <location>
        <begin position="325"/>
        <end position="350"/>
    </location>
</feature>
<dbReference type="InterPro" id="IPR003000">
    <property type="entry name" value="Sirtuin"/>
</dbReference>
<comment type="caution">
    <text evidence="7">The sequence shown here is derived from an EMBL/GenBank/DDBJ whole genome shotgun (WGS) entry which is preliminary data.</text>
</comment>
<dbReference type="PROSITE" id="PS50305">
    <property type="entry name" value="SIRTUIN"/>
    <property type="match status" value="1"/>
</dbReference>
<reference evidence="8" key="1">
    <citation type="journal article" date="2023" name="Mol. Phylogenet. Evol.">
        <title>Genome-scale phylogeny and comparative genomics of the fungal order Sordariales.</title>
        <authorList>
            <person name="Hensen N."/>
            <person name="Bonometti L."/>
            <person name="Westerberg I."/>
            <person name="Brannstrom I.O."/>
            <person name="Guillou S."/>
            <person name="Cros-Aarteil S."/>
            <person name="Calhoun S."/>
            <person name="Haridas S."/>
            <person name="Kuo A."/>
            <person name="Mondo S."/>
            <person name="Pangilinan J."/>
            <person name="Riley R."/>
            <person name="LaButti K."/>
            <person name="Andreopoulos B."/>
            <person name="Lipzen A."/>
            <person name="Chen C."/>
            <person name="Yan M."/>
            <person name="Daum C."/>
            <person name="Ng V."/>
            <person name="Clum A."/>
            <person name="Steindorff A."/>
            <person name="Ohm R.A."/>
            <person name="Martin F."/>
            <person name="Silar P."/>
            <person name="Natvig D.O."/>
            <person name="Lalanne C."/>
            <person name="Gautier V."/>
            <person name="Ament-Velasquez S.L."/>
            <person name="Kruys A."/>
            <person name="Hutchinson M.I."/>
            <person name="Powell A.J."/>
            <person name="Barry K."/>
            <person name="Miller A.N."/>
            <person name="Grigoriev I.V."/>
            <person name="Debuchy R."/>
            <person name="Gladieux P."/>
            <person name="Hiltunen Thoren M."/>
            <person name="Johannesson H."/>
        </authorList>
    </citation>
    <scope>NUCLEOTIDE SEQUENCE [LARGE SCALE GENOMIC DNA]</scope>
    <source>
        <strain evidence="8">CBS 340.73</strain>
    </source>
</reference>
<feature type="binding site" evidence="4">
    <location>
        <position position="174"/>
    </location>
    <ligand>
        <name>Zn(2+)</name>
        <dbReference type="ChEBI" id="CHEBI:29105"/>
    </ligand>
</feature>
<dbReference type="InterPro" id="IPR026590">
    <property type="entry name" value="Ssirtuin_cat_dom"/>
</dbReference>
<keyword evidence="8" id="KW-1185">Reference proteome</keyword>
<keyword evidence="4" id="KW-0862">Zinc</keyword>
<evidence type="ECO:0000256" key="2">
    <source>
        <dbReference type="ARBA" id="ARBA00022679"/>
    </source>
</evidence>
<keyword evidence="2" id="KW-0808">Transferase</keyword>
<proteinExistence type="inferred from homology"/>
<organism evidence="7 8">
    <name type="scientific">Diplogelasinospora grovesii</name>
    <dbReference type="NCBI Taxonomy" id="303347"/>
    <lineage>
        <taxon>Eukaryota</taxon>
        <taxon>Fungi</taxon>
        <taxon>Dikarya</taxon>
        <taxon>Ascomycota</taxon>
        <taxon>Pezizomycotina</taxon>
        <taxon>Sordariomycetes</taxon>
        <taxon>Sordariomycetidae</taxon>
        <taxon>Sordariales</taxon>
        <taxon>Diplogelasinosporaceae</taxon>
        <taxon>Diplogelasinospora</taxon>
    </lineage>
</organism>
<feature type="binding site" evidence="4">
    <location>
        <position position="149"/>
    </location>
    <ligand>
        <name>Zn(2+)</name>
        <dbReference type="ChEBI" id="CHEBI:29105"/>
    </ligand>
</feature>
<sequence length="401" mass="44526">QIVVVTGAGISTNARIPDFRSNGGLYATTIPCQRGRTSKTRGRDLFHVTTLAHAEDGPALIEFCTKLRQTARASNPTDTHRFIRDLSASGKLVRNYTQNVDNLEQEAGLWGRQKRWQPSASGGPAGCRDRGVECVQLHGNLRLLRCLGCGRRCRWDEERETVTLSGQLPICPFCAEASEARLAKGMRELNPRLLRPDILLYGEADPRSDEISEIIQHDLSLNVDLLLIFGTSLSVHGIQQLTKDFAEIVHKNGGVVVFVNLTEAAENIWDDVIDYWVEWHCDAWVRDLKRRKPDVWLPSGAEGTRSSACKRDGIGGVGEPFPCPASGMAAKKRSVPASGSPPKRAKTCQSLRHRAGEVRNIAKEWESTGTLDHPIDLTIDDEFLEGEGSKTRFHRRESDRS</sequence>
<evidence type="ECO:0000313" key="7">
    <source>
        <dbReference type="EMBL" id="KAK3935014.1"/>
    </source>
</evidence>
<dbReference type="InterPro" id="IPR029035">
    <property type="entry name" value="DHS-like_NAD/FAD-binding_dom"/>
</dbReference>
<protein>
    <submittedName>
        <fullName evidence="7">DHS-like NAD/FAD-binding domain-containing protein</fullName>
    </submittedName>
</protein>
<dbReference type="GO" id="GO:0046872">
    <property type="term" value="F:metal ion binding"/>
    <property type="evidence" value="ECO:0007669"/>
    <property type="project" value="UniProtKB-KW"/>
</dbReference>
<evidence type="ECO:0000256" key="4">
    <source>
        <dbReference type="PROSITE-ProRule" id="PRU00236"/>
    </source>
</evidence>
<dbReference type="PANTHER" id="PTHR11085">
    <property type="entry name" value="NAD-DEPENDENT PROTEIN DEACYLASE SIRTUIN-5, MITOCHONDRIAL-RELATED"/>
    <property type="match status" value="1"/>
</dbReference>
<evidence type="ECO:0000256" key="5">
    <source>
        <dbReference type="SAM" id="MobiDB-lite"/>
    </source>
</evidence>
<gene>
    <name evidence="7" type="ORF">QBC46DRAFT_424308</name>
</gene>
<feature type="active site" description="Proton acceptor" evidence="4">
    <location>
        <position position="138"/>
    </location>
</feature>
<evidence type="ECO:0000313" key="8">
    <source>
        <dbReference type="Proteomes" id="UP001303473"/>
    </source>
</evidence>
<dbReference type="Pfam" id="PF02146">
    <property type="entry name" value="SIR2"/>
    <property type="match status" value="2"/>
</dbReference>
<accession>A0AAN6RZM5</accession>
<keyword evidence="3" id="KW-0520">NAD</keyword>
<dbReference type="EMBL" id="MU853946">
    <property type="protein sequence ID" value="KAK3935014.1"/>
    <property type="molecule type" value="Genomic_DNA"/>
</dbReference>
<dbReference type="AlphaFoldDB" id="A0AAN6RZM5"/>
<feature type="non-terminal residue" evidence="7">
    <location>
        <position position="1"/>
    </location>
</feature>
<name>A0AAN6RZM5_9PEZI</name>
<dbReference type="SUPFAM" id="SSF52467">
    <property type="entry name" value="DHS-like NAD/FAD-binding domain"/>
    <property type="match status" value="1"/>
</dbReference>